<feature type="transmembrane region" description="Helical" evidence="7">
    <location>
        <begin position="305"/>
        <end position="338"/>
    </location>
</feature>
<comment type="subcellular location">
    <subcellularLocation>
        <location evidence="1">Cell membrane</location>
        <topology evidence="1">Multi-pass membrane protein</topology>
    </subcellularLocation>
</comment>
<evidence type="ECO:0000259" key="8">
    <source>
        <dbReference type="Pfam" id="PF02687"/>
    </source>
</evidence>
<feature type="transmembrane region" description="Helical" evidence="7">
    <location>
        <begin position="262"/>
        <end position="285"/>
    </location>
</feature>
<evidence type="ECO:0000256" key="5">
    <source>
        <dbReference type="ARBA" id="ARBA00022989"/>
    </source>
</evidence>
<reference evidence="10 11" key="1">
    <citation type="submission" date="2020-10" db="EMBL/GenBank/DDBJ databases">
        <title>Wide distribution of Phycisphaera-like planctomycetes from WD2101 soil group in peatlands and genome analysis of the first cultivated representative.</title>
        <authorList>
            <person name="Dedysh S.N."/>
            <person name="Beletsky A.V."/>
            <person name="Ivanova A."/>
            <person name="Kulichevskaya I.S."/>
            <person name="Suzina N.E."/>
            <person name="Philippov D.A."/>
            <person name="Rakitin A.L."/>
            <person name="Mardanov A.V."/>
            <person name="Ravin N.V."/>
        </authorList>
    </citation>
    <scope>NUCLEOTIDE SEQUENCE [LARGE SCALE GENOMIC DNA]</scope>
    <source>
        <strain evidence="10 11">M1803</strain>
    </source>
</reference>
<dbReference type="InterPro" id="IPR051125">
    <property type="entry name" value="ABC-4/HrtB_transporter"/>
</dbReference>
<gene>
    <name evidence="10" type="ORF">IPV69_02890</name>
</gene>
<dbReference type="InterPro" id="IPR003838">
    <property type="entry name" value="ABC3_permease_C"/>
</dbReference>
<keyword evidence="3" id="KW-1003">Cell membrane</keyword>
<dbReference type="InterPro" id="IPR025857">
    <property type="entry name" value="MacB_PCD"/>
</dbReference>
<evidence type="ECO:0000256" key="6">
    <source>
        <dbReference type="ARBA" id="ARBA00023136"/>
    </source>
</evidence>
<keyword evidence="6 7" id="KW-0472">Membrane</keyword>
<feature type="transmembrane region" description="Helical" evidence="7">
    <location>
        <begin position="344"/>
        <end position="366"/>
    </location>
</feature>
<evidence type="ECO:0000259" key="9">
    <source>
        <dbReference type="Pfam" id="PF12704"/>
    </source>
</evidence>
<dbReference type="RefSeq" id="WP_206293414.1">
    <property type="nucleotide sequence ID" value="NZ_CP063458.1"/>
</dbReference>
<evidence type="ECO:0000313" key="11">
    <source>
        <dbReference type="Proteomes" id="UP000593765"/>
    </source>
</evidence>
<organism evidence="10 11">
    <name type="scientific">Humisphaera borealis</name>
    <dbReference type="NCBI Taxonomy" id="2807512"/>
    <lineage>
        <taxon>Bacteria</taxon>
        <taxon>Pseudomonadati</taxon>
        <taxon>Planctomycetota</taxon>
        <taxon>Phycisphaerae</taxon>
        <taxon>Tepidisphaerales</taxon>
        <taxon>Tepidisphaeraceae</taxon>
        <taxon>Humisphaera</taxon>
    </lineage>
</organism>
<keyword evidence="11" id="KW-1185">Reference proteome</keyword>
<feature type="domain" description="MacB-like periplasmic core" evidence="9">
    <location>
        <begin position="33"/>
        <end position="232"/>
    </location>
</feature>
<protein>
    <submittedName>
        <fullName evidence="10">ABC transporter permease</fullName>
    </submittedName>
</protein>
<dbReference type="Proteomes" id="UP000593765">
    <property type="component" value="Chromosome"/>
</dbReference>
<evidence type="ECO:0000256" key="1">
    <source>
        <dbReference type="ARBA" id="ARBA00004651"/>
    </source>
</evidence>
<evidence type="ECO:0000313" key="10">
    <source>
        <dbReference type="EMBL" id="QOV90333.1"/>
    </source>
</evidence>
<evidence type="ECO:0000256" key="4">
    <source>
        <dbReference type="ARBA" id="ARBA00022692"/>
    </source>
</evidence>
<dbReference type="AlphaFoldDB" id="A0A7M2WY50"/>
<evidence type="ECO:0000256" key="3">
    <source>
        <dbReference type="ARBA" id="ARBA00022475"/>
    </source>
</evidence>
<dbReference type="PANTHER" id="PTHR43738">
    <property type="entry name" value="ABC TRANSPORTER, MEMBRANE PROTEIN"/>
    <property type="match status" value="1"/>
</dbReference>
<dbReference type="Pfam" id="PF12704">
    <property type="entry name" value="MacB_PCD"/>
    <property type="match status" value="1"/>
</dbReference>
<sequence length="382" mass="41166">MMWVALKMLVGDRLKYIALVAGVAFAALLITQQASIFTGYSMRTGSWVRDLQWADLWVMDPQVLFADDIKPLSDTALSRVRGIEGVEAAVPLYKGFIKCRLPDGTLIQSRVIGLDDATLAGGPPEVVGGSLEVLRQDRAVLVNNADLADKLKMTLLDKRAINVGERISLNDHEAIIAGTYRATPEFFWEPVIYTTYSRALAMAPPERKQTQFVLVKLKPGVDRATVAGLIRQKTGLDARTPADFQWDAATYIIDKTGILVNFGMTIGLGFVIGLLVAGQTFYTFVLDNIRHFGALKAMGASNAAVLRMLVIQVCVVGLVGYGIGLGFASLSGIAFAAGGLAFHMAWQIPVVGAVAVIACCMVAGLFGMLKVLRLEPAIVFKA</sequence>
<dbReference type="PANTHER" id="PTHR43738:SF1">
    <property type="entry name" value="HEMIN TRANSPORT SYSTEM PERMEASE PROTEIN HRTB-RELATED"/>
    <property type="match status" value="1"/>
</dbReference>
<dbReference type="EMBL" id="CP063458">
    <property type="protein sequence ID" value="QOV90333.1"/>
    <property type="molecule type" value="Genomic_DNA"/>
</dbReference>
<feature type="domain" description="ABC3 transporter permease C-terminal" evidence="8">
    <location>
        <begin position="266"/>
        <end position="376"/>
    </location>
</feature>
<keyword evidence="4 7" id="KW-0812">Transmembrane</keyword>
<keyword evidence="2" id="KW-0813">Transport</keyword>
<dbReference type="Pfam" id="PF02687">
    <property type="entry name" value="FtsX"/>
    <property type="match status" value="1"/>
</dbReference>
<name>A0A7M2WY50_9BACT</name>
<evidence type="ECO:0000256" key="2">
    <source>
        <dbReference type="ARBA" id="ARBA00022448"/>
    </source>
</evidence>
<dbReference type="KEGG" id="hbs:IPV69_02890"/>
<dbReference type="GO" id="GO:0005886">
    <property type="term" value="C:plasma membrane"/>
    <property type="evidence" value="ECO:0007669"/>
    <property type="project" value="UniProtKB-SubCell"/>
</dbReference>
<accession>A0A7M2WY50</accession>
<evidence type="ECO:0000256" key="7">
    <source>
        <dbReference type="SAM" id="Phobius"/>
    </source>
</evidence>
<proteinExistence type="predicted"/>
<keyword evidence="5 7" id="KW-1133">Transmembrane helix</keyword>